<dbReference type="InterPro" id="IPR056363">
    <property type="entry name" value="LRR_LRWD1_dom"/>
</dbReference>
<feature type="domain" description="Leucine-rich repeat and WD repeat-containing protein 1 LRR" evidence="10">
    <location>
        <begin position="266"/>
        <end position="437"/>
    </location>
</feature>
<feature type="compositionally biased region" description="Polar residues" evidence="9">
    <location>
        <begin position="569"/>
        <end position="589"/>
    </location>
</feature>
<evidence type="ECO:0000256" key="8">
    <source>
        <dbReference type="ARBA" id="ARBA00023242"/>
    </source>
</evidence>
<dbReference type="InterPro" id="IPR036322">
    <property type="entry name" value="WD40_repeat_dom_sf"/>
</dbReference>
<dbReference type="InterPro" id="IPR052489">
    <property type="entry name" value="LRWD1"/>
</dbReference>
<feature type="region of interest" description="Disordered" evidence="9">
    <location>
        <begin position="463"/>
        <end position="508"/>
    </location>
</feature>
<feature type="region of interest" description="Disordered" evidence="9">
    <location>
        <begin position="520"/>
        <end position="679"/>
    </location>
</feature>
<reference evidence="12" key="1">
    <citation type="submission" date="2022-11" db="UniProtKB">
        <authorList>
            <consortium name="EnsemblMetazoa"/>
        </authorList>
    </citation>
    <scope>IDENTIFICATION</scope>
</reference>
<feature type="compositionally biased region" description="Pro residues" evidence="9">
    <location>
        <begin position="33"/>
        <end position="43"/>
    </location>
</feature>
<keyword evidence="5" id="KW-0963">Cytoplasm</keyword>
<dbReference type="Gene3D" id="3.80.10.10">
    <property type="entry name" value="Ribonuclease Inhibitor"/>
    <property type="match status" value="1"/>
</dbReference>
<dbReference type="GeneID" id="119742467"/>
<feature type="region of interest" description="Disordered" evidence="9">
    <location>
        <begin position="1"/>
        <end position="69"/>
    </location>
</feature>
<evidence type="ECO:0000256" key="6">
    <source>
        <dbReference type="ARBA" id="ARBA00022614"/>
    </source>
</evidence>
<evidence type="ECO:0000259" key="10">
    <source>
        <dbReference type="Pfam" id="PF23211"/>
    </source>
</evidence>
<dbReference type="Proteomes" id="UP000887568">
    <property type="component" value="Unplaced"/>
</dbReference>
<feature type="compositionally biased region" description="Low complexity" evidence="9">
    <location>
        <begin position="175"/>
        <end position="184"/>
    </location>
</feature>
<dbReference type="PANTHER" id="PTHR24370:SF10">
    <property type="entry name" value="LEUCINE-RICH REPEAT AND WD REPEAT-CONTAINING PROTEIN 1"/>
    <property type="match status" value="1"/>
</dbReference>
<keyword evidence="4" id="KW-0158">Chromosome</keyword>
<dbReference type="InterPro" id="IPR015943">
    <property type="entry name" value="WD40/YVTN_repeat-like_dom_sf"/>
</dbReference>
<evidence type="ECO:0000256" key="1">
    <source>
        <dbReference type="ARBA" id="ARBA00004123"/>
    </source>
</evidence>
<proteinExistence type="predicted"/>
<dbReference type="EnsemblMetazoa" id="XM_038218398.1">
    <property type="protein sequence ID" value="XP_038074326.1"/>
    <property type="gene ID" value="LOC119742467"/>
</dbReference>
<dbReference type="SUPFAM" id="SSF50978">
    <property type="entry name" value="WD40 repeat-like"/>
    <property type="match status" value="1"/>
</dbReference>
<evidence type="ECO:0000256" key="5">
    <source>
        <dbReference type="ARBA" id="ARBA00022490"/>
    </source>
</evidence>
<keyword evidence="7" id="KW-0206">Cytoskeleton</keyword>
<dbReference type="InterPro" id="IPR056160">
    <property type="entry name" value="WD_LRWD1"/>
</dbReference>
<name>A0A914BEC9_PATMI</name>
<dbReference type="GO" id="GO:0003682">
    <property type="term" value="F:chromatin binding"/>
    <property type="evidence" value="ECO:0007669"/>
    <property type="project" value="TreeGrafter"/>
</dbReference>
<dbReference type="GO" id="GO:0005664">
    <property type="term" value="C:nuclear origin of replication recognition complex"/>
    <property type="evidence" value="ECO:0007669"/>
    <property type="project" value="TreeGrafter"/>
</dbReference>
<dbReference type="OMA" id="TCPGQAY"/>
<feature type="domain" description="Leucine-rich repeat and WD repeat-containing protein 1 WD" evidence="11">
    <location>
        <begin position="686"/>
        <end position="1078"/>
    </location>
</feature>
<dbReference type="GO" id="GO:0005813">
    <property type="term" value="C:centrosome"/>
    <property type="evidence" value="ECO:0007669"/>
    <property type="project" value="UniProtKB-SubCell"/>
</dbReference>
<dbReference type="OrthoDB" id="7318948at2759"/>
<evidence type="ECO:0000256" key="7">
    <source>
        <dbReference type="ARBA" id="ARBA00023212"/>
    </source>
</evidence>
<feature type="compositionally biased region" description="Low complexity" evidence="9">
    <location>
        <begin position="591"/>
        <end position="608"/>
    </location>
</feature>
<feature type="compositionally biased region" description="Basic and acidic residues" evidence="9">
    <location>
        <begin position="646"/>
        <end position="655"/>
    </location>
</feature>
<evidence type="ECO:0000256" key="3">
    <source>
        <dbReference type="ARBA" id="ARBA00004300"/>
    </source>
</evidence>
<keyword evidence="6" id="KW-0433">Leucine-rich repeat</keyword>
<dbReference type="GO" id="GO:0006325">
    <property type="term" value="P:chromatin organization"/>
    <property type="evidence" value="ECO:0007669"/>
    <property type="project" value="TreeGrafter"/>
</dbReference>
<feature type="compositionally biased region" description="Polar residues" evidence="9">
    <location>
        <begin position="1"/>
        <end position="11"/>
    </location>
</feature>
<dbReference type="InterPro" id="IPR001611">
    <property type="entry name" value="Leu-rich_rpt"/>
</dbReference>
<dbReference type="SMART" id="SM00320">
    <property type="entry name" value="WD40"/>
    <property type="match status" value="4"/>
</dbReference>
<evidence type="ECO:0000256" key="9">
    <source>
        <dbReference type="SAM" id="MobiDB-lite"/>
    </source>
</evidence>
<dbReference type="Gene3D" id="2.130.10.10">
    <property type="entry name" value="YVTN repeat-like/Quinoprotein amine dehydrogenase"/>
    <property type="match status" value="1"/>
</dbReference>
<sequence length="1080" mass="117201">MADSNNGQTELAPTEPILVPQAEESAPVLEAEPPIPEPAPVPSMEPAQQLQAEPVSQEPSELIPEIPADGAVPVLQSECVPQTEAVPVSQDQVAYIKADNIPPELLPETPADGAPVLQPEAEPAQPAQELVQDEAAPQMVLDAGDAAQTEAVPQEPQPLAEQVPEGEPGEPVEPVPEQVAEAQVDPTQAQNAMPTLEPPSSVPSYNPQQAPPPISPPKITSYTAVHTTTGIMRYTPGIMSALAGKYSNSSQLVEQLVLNCAGCISLSDIRVLDMSGRKIMNLDPAVFSRMPDLEELDLSFNKIKGFDTQVGLKKLRYLNMKKNGLKSVLTLEQFSNLEELNIEENDLNPPDQYIAVYLLPKLKKLNGKDVDIRDTIQTMEDVLKEKLLKIWEEEFAARNEMPLNKAETRALEQEFVQRLKDCIQYGPSSLVEFTHHMLTVLAEKHVATQTAYWRKTVPELIQGSTTGGQTPASGNKVSIKLPVKEESPASTSPAPMEKEKGASDEANSLAASLEAAVMGKVAQAPKPDQDEETPMEEDGKPEAPADTPATPGKPATPTKLTTPKKSPAGNQSPASANKSPAAQTPSKSPLKTPIKGPVKVIVVKRPVPQDAGATNGEEPSPKKIKEEDAPVKRRRGRPAGTGGKYTKKEKTDTAPKPKVTPAKSTPTKSSVVNSTGKKDKKVSSGYEVIHMLRCHSMENDPTDAKTNVWKCSFEPSLEKPGTSKWTVASCGGNTVCITDCSTGKVLKKYQHAKDKEEFYCVSWTTIPMELEEGNASNVNILAVAGTRGSVKLLHTNQLLCYSEIKGDRRPRPINSLLFHPEHSTWLLCGSEDIIIWDIGIPEGPEYKCKTKKLYHLAAPGRVLGLVALPSTDFILAGCENGCYGWRTDNKQPVGKKGRPHAVEFLLPSKARLAEAIKGDDEEEEGEGDMIDGLALLNDKLVASKVACDGAIHVWNLVDAVKKKPNNKEVAVTPQCTMQWCDSDSVYLDIGTWQGCGSLVSGDDEGKIWVYDTSKLPVNPVKSPTTRKPQHLLYWPDEQPNDNASTSSNDHIIINDVAISSDCKYIVSVTNRNVICIWRKL</sequence>
<evidence type="ECO:0008006" key="14">
    <source>
        <dbReference type="Google" id="ProtNLM"/>
    </source>
</evidence>
<organism evidence="12 13">
    <name type="scientific">Patiria miniata</name>
    <name type="common">Bat star</name>
    <name type="synonym">Asterina miniata</name>
    <dbReference type="NCBI Taxonomy" id="46514"/>
    <lineage>
        <taxon>Eukaryota</taxon>
        <taxon>Metazoa</taxon>
        <taxon>Echinodermata</taxon>
        <taxon>Eleutherozoa</taxon>
        <taxon>Asterozoa</taxon>
        <taxon>Asteroidea</taxon>
        <taxon>Valvatacea</taxon>
        <taxon>Valvatida</taxon>
        <taxon>Asterinidae</taxon>
        <taxon>Patiria</taxon>
    </lineage>
</organism>
<dbReference type="Pfam" id="PF23211">
    <property type="entry name" value="LRR_LRWD1"/>
    <property type="match status" value="1"/>
</dbReference>
<feature type="compositionally biased region" description="Low complexity" evidence="9">
    <location>
        <begin position="544"/>
        <end position="568"/>
    </location>
</feature>
<keyword evidence="8" id="KW-0539">Nucleus</keyword>
<keyword evidence="13" id="KW-1185">Reference proteome</keyword>
<evidence type="ECO:0000256" key="2">
    <source>
        <dbReference type="ARBA" id="ARBA00004286"/>
    </source>
</evidence>
<dbReference type="AlphaFoldDB" id="A0A914BEC9"/>
<feature type="compositionally biased region" description="Polar residues" evidence="9">
    <location>
        <begin position="662"/>
        <end position="675"/>
    </location>
</feature>
<dbReference type="GO" id="GO:0071169">
    <property type="term" value="P:establishment of protein localization to chromatin"/>
    <property type="evidence" value="ECO:0007669"/>
    <property type="project" value="TreeGrafter"/>
</dbReference>
<dbReference type="PROSITE" id="PS51450">
    <property type="entry name" value="LRR"/>
    <property type="match status" value="1"/>
</dbReference>
<evidence type="ECO:0000313" key="12">
    <source>
        <dbReference type="EnsemblMetazoa" id="XP_038074326.1"/>
    </source>
</evidence>
<feature type="compositionally biased region" description="Basic and acidic residues" evidence="9">
    <location>
        <begin position="619"/>
        <end position="631"/>
    </location>
</feature>
<dbReference type="InterPro" id="IPR001680">
    <property type="entry name" value="WD40_rpt"/>
</dbReference>
<feature type="region of interest" description="Disordered" evidence="9">
    <location>
        <begin position="99"/>
        <end position="219"/>
    </location>
</feature>
<evidence type="ECO:0000313" key="13">
    <source>
        <dbReference type="Proteomes" id="UP000887568"/>
    </source>
</evidence>
<protein>
    <recommendedName>
        <fullName evidence="14">Leucine-rich repeat and WD repeat-containing protein 1</fullName>
    </recommendedName>
</protein>
<feature type="compositionally biased region" description="Low complexity" evidence="9">
    <location>
        <begin position="114"/>
        <end position="130"/>
    </location>
</feature>
<accession>A0A914BEC9</accession>
<dbReference type="Pfam" id="PF23215">
    <property type="entry name" value="WD_LRWD1"/>
    <property type="match status" value="1"/>
</dbReference>
<dbReference type="InterPro" id="IPR032675">
    <property type="entry name" value="LRR_dom_sf"/>
</dbReference>
<dbReference type="RefSeq" id="XP_038074326.1">
    <property type="nucleotide sequence ID" value="XM_038218398.1"/>
</dbReference>
<feature type="compositionally biased region" description="Polar residues" evidence="9">
    <location>
        <begin position="463"/>
        <end position="476"/>
    </location>
</feature>
<evidence type="ECO:0000259" key="11">
    <source>
        <dbReference type="Pfam" id="PF23215"/>
    </source>
</evidence>
<dbReference type="SUPFAM" id="SSF52075">
    <property type="entry name" value="Outer arm dynein light chain 1"/>
    <property type="match status" value="1"/>
</dbReference>
<comment type="subcellular location">
    <subcellularLocation>
        <location evidence="2">Chromosome</location>
    </subcellularLocation>
    <subcellularLocation>
        <location evidence="3">Cytoplasm</location>
        <location evidence="3">Cytoskeleton</location>
        <location evidence="3">Microtubule organizing center</location>
        <location evidence="3">Centrosome</location>
    </subcellularLocation>
    <subcellularLocation>
        <location evidence="1">Nucleus</location>
    </subcellularLocation>
</comment>
<dbReference type="PANTHER" id="PTHR24370">
    <property type="entry name" value="OPTICIN"/>
    <property type="match status" value="1"/>
</dbReference>
<evidence type="ECO:0000256" key="4">
    <source>
        <dbReference type="ARBA" id="ARBA00022454"/>
    </source>
</evidence>